<reference evidence="1 2" key="1">
    <citation type="submission" date="2016-02" db="EMBL/GenBank/DDBJ databases">
        <authorList>
            <person name="Wen L."/>
            <person name="He K."/>
            <person name="Yang H."/>
        </authorList>
    </citation>
    <scope>NUCLEOTIDE SEQUENCE [LARGE SCALE GENOMIC DNA]</scope>
    <source>
        <strain evidence="1 2">TSA40</strain>
    </source>
</reference>
<dbReference type="AlphaFoldDB" id="A0A254TGD4"/>
<keyword evidence="2" id="KW-1185">Reference proteome</keyword>
<accession>A0A254TGD4</accession>
<proteinExistence type="predicted"/>
<gene>
    <name evidence="1" type="ORF">AYR66_08780</name>
</gene>
<organism evidence="1 2">
    <name type="scientific">Noviherbaspirillum denitrificans</name>
    <dbReference type="NCBI Taxonomy" id="1968433"/>
    <lineage>
        <taxon>Bacteria</taxon>
        <taxon>Pseudomonadati</taxon>
        <taxon>Pseudomonadota</taxon>
        <taxon>Betaproteobacteria</taxon>
        <taxon>Burkholderiales</taxon>
        <taxon>Oxalobacteraceae</taxon>
        <taxon>Noviherbaspirillum</taxon>
    </lineage>
</organism>
<evidence type="ECO:0000313" key="1">
    <source>
        <dbReference type="EMBL" id="OWW19593.1"/>
    </source>
</evidence>
<dbReference type="Proteomes" id="UP000197535">
    <property type="component" value="Unassembled WGS sequence"/>
</dbReference>
<name>A0A254TGD4_9BURK</name>
<evidence type="ECO:0000313" key="2">
    <source>
        <dbReference type="Proteomes" id="UP000197535"/>
    </source>
</evidence>
<protein>
    <submittedName>
        <fullName evidence="1">Uncharacterized protein</fullName>
    </submittedName>
</protein>
<dbReference type="EMBL" id="LSTO01000001">
    <property type="protein sequence ID" value="OWW19593.1"/>
    <property type="molecule type" value="Genomic_DNA"/>
</dbReference>
<comment type="caution">
    <text evidence="1">The sequence shown here is derived from an EMBL/GenBank/DDBJ whole genome shotgun (WGS) entry which is preliminary data.</text>
</comment>
<sequence length="105" mass="11411">MRERHLQDLVVSARTGIQVGTVVYPVLGIDIGTGVDQRLGRLDTVVMRSHQQWRGAVLVPGIDAGPFGKQGADRGCVAVPGRHVQRSLLILCTGRRCCQREHDGS</sequence>